<feature type="region of interest" description="Disordered" evidence="1">
    <location>
        <begin position="202"/>
        <end position="302"/>
    </location>
</feature>
<feature type="compositionally biased region" description="Low complexity" evidence="1">
    <location>
        <begin position="74"/>
        <end position="84"/>
    </location>
</feature>
<keyword evidence="3" id="KW-1185">Reference proteome</keyword>
<feature type="compositionally biased region" description="Acidic residues" evidence="1">
    <location>
        <begin position="131"/>
        <end position="147"/>
    </location>
</feature>
<feature type="region of interest" description="Disordered" evidence="1">
    <location>
        <begin position="1"/>
        <end position="172"/>
    </location>
</feature>
<gene>
    <name evidence="2" type="ORF">VTL71DRAFT_4487</name>
</gene>
<feature type="compositionally biased region" description="Acidic residues" evidence="1">
    <location>
        <begin position="273"/>
        <end position="297"/>
    </location>
</feature>
<evidence type="ECO:0000313" key="3">
    <source>
        <dbReference type="Proteomes" id="UP001595075"/>
    </source>
</evidence>
<feature type="compositionally biased region" description="Polar residues" evidence="1">
    <location>
        <begin position="1"/>
        <end position="15"/>
    </location>
</feature>
<feature type="compositionally biased region" description="Polar residues" evidence="1">
    <location>
        <begin position="47"/>
        <end position="57"/>
    </location>
</feature>
<evidence type="ECO:0000313" key="2">
    <source>
        <dbReference type="EMBL" id="KAL2063993.1"/>
    </source>
</evidence>
<dbReference type="Proteomes" id="UP001595075">
    <property type="component" value="Unassembled WGS sequence"/>
</dbReference>
<feature type="compositionally biased region" description="Basic and acidic residues" evidence="1">
    <location>
        <begin position="148"/>
        <end position="172"/>
    </location>
</feature>
<feature type="compositionally biased region" description="Low complexity" evidence="1">
    <location>
        <begin position="96"/>
        <end position="106"/>
    </location>
</feature>
<dbReference type="EMBL" id="JAZHXI010000014">
    <property type="protein sequence ID" value="KAL2063993.1"/>
    <property type="molecule type" value="Genomic_DNA"/>
</dbReference>
<name>A0ABR4C273_9HELO</name>
<evidence type="ECO:0000256" key="1">
    <source>
        <dbReference type="SAM" id="MobiDB-lite"/>
    </source>
</evidence>
<comment type="caution">
    <text evidence="2">The sequence shown here is derived from an EMBL/GenBank/DDBJ whole genome shotgun (WGS) entry which is preliminary data.</text>
</comment>
<proteinExistence type="predicted"/>
<sequence length="319" mass="35716">MRPTTPNHNFDQQMGPSSPPPTPTTASAAAPFTFKSRRNGMHFGSARRQSGTITPNGNGPHFSYTPFNKCNAADLSPRSSSPDSSVHHSDSDSDSSESPPRSLSSSPIPPFSESPPRKQTRTIAEGNFTLEEIDEGDYEDWDSDDEDVIRPHQYEDAESDRAASVRSVPRSEIDPRVLAGLENLQCVNENLEDERELWLEQRREEKRRKRRSSGSVQKRTISQSIGSDTDEEDLKPVTFEGANEIGSSARRLRRKTKGERSSLIFDDPPPRIDEEDEGPESVEEIVEVDEGDSDIEGGDLRELPYFRYVQDMDVDSDDD</sequence>
<protein>
    <submittedName>
        <fullName evidence="2">Uncharacterized protein</fullName>
    </submittedName>
</protein>
<organism evidence="2 3">
    <name type="scientific">Oculimacula yallundae</name>
    <dbReference type="NCBI Taxonomy" id="86028"/>
    <lineage>
        <taxon>Eukaryota</taxon>
        <taxon>Fungi</taxon>
        <taxon>Dikarya</taxon>
        <taxon>Ascomycota</taxon>
        <taxon>Pezizomycotina</taxon>
        <taxon>Leotiomycetes</taxon>
        <taxon>Helotiales</taxon>
        <taxon>Ploettnerulaceae</taxon>
        <taxon>Oculimacula</taxon>
    </lineage>
</organism>
<accession>A0ABR4C273</accession>
<reference evidence="2 3" key="1">
    <citation type="journal article" date="2024" name="Commun. Biol.">
        <title>Comparative genomic analysis of thermophilic fungi reveals convergent evolutionary adaptations and gene losses.</title>
        <authorList>
            <person name="Steindorff A.S."/>
            <person name="Aguilar-Pontes M.V."/>
            <person name="Robinson A.J."/>
            <person name="Andreopoulos B."/>
            <person name="LaButti K."/>
            <person name="Kuo A."/>
            <person name="Mondo S."/>
            <person name="Riley R."/>
            <person name="Otillar R."/>
            <person name="Haridas S."/>
            <person name="Lipzen A."/>
            <person name="Grimwood J."/>
            <person name="Schmutz J."/>
            <person name="Clum A."/>
            <person name="Reid I.D."/>
            <person name="Moisan M.C."/>
            <person name="Butler G."/>
            <person name="Nguyen T.T.M."/>
            <person name="Dewar K."/>
            <person name="Conant G."/>
            <person name="Drula E."/>
            <person name="Henrissat B."/>
            <person name="Hansel C."/>
            <person name="Singer S."/>
            <person name="Hutchinson M.I."/>
            <person name="de Vries R.P."/>
            <person name="Natvig D.O."/>
            <person name="Powell A.J."/>
            <person name="Tsang A."/>
            <person name="Grigoriev I.V."/>
        </authorList>
    </citation>
    <scope>NUCLEOTIDE SEQUENCE [LARGE SCALE GENOMIC DNA]</scope>
    <source>
        <strain evidence="2 3">CBS 494.80</strain>
    </source>
</reference>
<feature type="compositionally biased region" description="Polar residues" evidence="1">
    <location>
        <begin position="213"/>
        <end position="227"/>
    </location>
</feature>